<reference evidence="1 2" key="1">
    <citation type="journal article" date="2023" name="Science">
        <title>Complex scaffold remodeling in plant triterpene biosynthesis.</title>
        <authorList>
            <person name="De La Pena R."/>
            <person name="Hodgson H."/>
            <person name="Liu J.C."/>
            <person name="Stephenson M.J."/>
            <person name="Martin A.C."/>
            <person name="Owen C."/>
            <person name="Harkess A."/>
            <person name="Leebens-Mack J."/>
            <person name="Jimenez L.E."/>
            <person name="Osbourn A."/>
            <person name="Sattely E.S."/>
        </authorList>
    </citation>
    <scope>NUCLEOTIDE SEQUENCE [LARGE SCALE GENOMIC DNA]</scope>
    <source>
        <strain evidence="2">cv. JPN11</strain>
        <tissue evidence="1">Leaf</tissue>
    </source>
</reference>
<gene>
    <name evidence="1" type="ORF">OWV82_003203</name>
</gene>
<name>A0ACC1YK79_MELAZ</name>
<comment type="caution">
    <text evidence="1">The sequence shown here is derived from an EMBL/GenBank/DDBJ whole genome shotgun (WGS) entry which is preliminary data.</text>
</comment>
<evidence type="ECO:0000313" key="1">
    <source>
        <dbReference type="EMBL" id="KAJ4724191.1"/>
    </source>
</evidence>
<dbReference type="EMBL" id="CM051395">
    <property type="protein sequence ID" value="KAJ4724191.1"/>
    <property type="molecule type" value="Genomic_DNA"/>
</dbReference>
<organism evidence="1 2">
    <name type="scientific">Melia azedarach</name>
    <name type="common">Chinaberry tree</name>
    <dbReference type="NCBI Taxonomy" id="155640"/>
    <lineage>
        <taxon>Eukaryota</taxon>
        <taxon>Viridiplantae</taxon>
        <taxon>Streptophyta</taxon>
        <taxon>Embryophyta</taxon>
        <taxon>Tracheophyta</taxon>
        <taxon>Spermatophyta</taxon>
        <taxon>Magnoliopsida</taxon>
        <taxon>eudicotyledons</taxon>
        <taxon>Gunneridae</taxon>
        <taxon>Pentapetalae</taxon>
        <taxon>rosids</taxon>
        <taxon>malvids</taxon>
        <taxon>Sapindales</taxon>
        <taxon>Meliaceae</taxon>
        <taxon>Melia</taxon>
    </lineage>
</organism>
<keyword evidence="2" id="KW-1185">Reference proteome</keyword>
<dbReference type="Proteomes" id="UP001164539">
    <property type="component" value="Chromosome 2"/>
</dbReference>
<sequence length="295" mass="33451">MLRFRPIAPKPVTSGTVSGNLLVDNKNLLLTGKRSKRKYVKVRKNNGYNNKRKNIRIETEEEQEVDDDLNRNVVTLQLLPEKTTDMKEEQTWCNNLVVDPVLSAKVDDIRQDPSPNWLNFNGDHGVMMDGVGGFGFLDQSAVMSSQRGVTVTTVESWVTVESVTDTCMDTRGLGSTDVERMRNLEKDTCPGFISDGLNRVSWVNEAYKKMVTEGQENHDGKPSPEVDIMVRLVMKEKFPSLNDYYTSSFTTKVRLQYSTWQKEKYSKVVLCDVFRMDGGGFAWRLDVEAALSLGR</sequence>
<accession>A0ACC1YK79</accession>
<protein>
    <submittedName>
        <fullName evidence="1">von willebrand factor A domain protein</fullName>
    </submittedName>
</protein>
<proteinExistence type="predicted"/>
<evidence type="ECO:0000313" key="2">
    <source>
        <dbReference type="Proteomes" id="UP001164539"/>
    </source>
</evidence>